<comment type="caution">
    <text evidence="12">The sequence shown here is derived from an EMBL/GenBank/DDBJ whole genome shotgun (WGS) entry which is preliminary data.</text>
</comment>
<comment type="subcellular location">
    <subcellularLocation>
        <location evidence="1">Nucleus</location>
    </subcellularLocation>
</comment>
<sequence>MQEDQLSRLACDRCYRRKARCDKALPSCSTCINAGTACCYNARGGLGRGDVSETLERRLRQLENKNRVLSKRLREAQLAARAAGETTSSEVLDAAGEMMDMPDDNNEGADKSEAENDNEVAKEVYSLSLHAGRPRQYLGSASGAILANLFALSRRPGRIGGDSNNNDDDEDYFRRSAAANGQRYSSPEMAKSALPAEPLARSLLAAYLSHDHLAFPYLHPKKLINSLISMYAEEKYYESHPVEAFALDMIFAIATVQVHRFSWQSLPDAETHHERAISKLGVVLESGGLIALQTIMLLCQYRMLSVSYSNSASLWHLLGMATRLGIELGLHREAVYRLPAGLSPADEDHVRQELDIKRRCFWSLFQMDRIVSNTLGRPMSINLVEIDTEHPAVEDDGEASWGPSPSVEDILQYPHWPANTKIFNHITWHRIITGKILSDLHNVPKSRMPDPQTSIAIKKQLAEELDQWKTGVASLPLVDASATRIKDKSNYRTREWYNLLYHNCILMLHRPIHSLQDIPQTSEVLTQIYYFSQQSISSYADLHKARKINYAWVTLHAVFLVGLSYVYALRTHFQNKRREIKGLGDGWPSPARALLTLEPSISQIVSDMRACSTVLVALSERWNTGRGCHEVFARLSDAVLTDASEYFMGTKIQTRPLPNQEGRLNRHLPSGEQASQQASWPLVSSDFDPNYQDYFGGFPELFGDHCDDNIFLHPQFGWNFES</sequence>
<keyword evidence="10" id="KW-0812">Transmembrane</keyword>
<evidence type="ECO:0000256" key="9">
    <source>
        <dbReference type="SAM" id="MobiDB-lite"/>
    </source>
</evidence>
<dbReference type="RefSeq" id="XP_007750180.1">
    <property type="nucleotide sequence ID" value="XM_007751990.1"/>
</dbReference>
<dbReference type="EMBL" id="AMGX01000025">
    <property type="protein sequence ID" value="EXJ63657.1"/>
    <property type="molecule type" value="Genomic_DNA"/>
</dbReference>
<dbReference type="InterPro" id="IPR001138">
    <property type="entry name" value="Zn2Cys6_DnaBD"/>
</dbReference>
<evidence type="ECO:0000256" key="4">
    <source>
        <dbReference type="ARBA" id="ARBA00023015"/>
    </source>
</evidence>
<dbReference type="OrthoDB" id="189997at2759"/>
<evidence type="ECO:0000256" key="10">
    <source>
        <dbReference type="SAM" id="Phobius"/>
    </source>
</evidence>
<dbReference type="STRING" id="1182543.W9W6D4"/>
<evidence type="ECO:0000313" key="12">
    <source>
        <dbReference type="EMBL" id="EXJ63657.1"/>
    </source>
</evidence>
<keyword evidence="8" id="KW-0175">Coiled coil</keyword>
<dbReference type="InterPro" id="IPR007219">
    <property type="entry name" value="XnlR_reg_dom"/>
</dbReference>
<accession>W9W6D4</accession>
<evidence type="ECO:0000256" key="2">
    <source>
        <dbReference type="ARBA" id="ARBA00022723"/>
    </source>
</evidence>
<dbReference type="HOGENOM" id="CLU_012101_0_0_1"/>
<dbReference type="PANTHER" id="PTHR47782">
    <property type="entry name" value="ZN(II)2CYS6 TRANSCRIPTION FACTOR (EUROFUNG)-RELATED"/>
    <property type="match status" value="1"/>
</dbReference>
<dbReference type="CDD" id="cd00067">
    <property type="entry name" value="GAL4"/>
    <property type="match status" value="1"/>
</dbReference>
<evidence type="ECO:0000256" key="5">
    <source>
        <dbReference type="ARBA" id="ARBA00023125"/>
    </source>
</evidence>
<feature type="region of interest" description="Disordered" evidence="9">
    <location>
        <begin position="98"/>
        <end position="119"/>
    </location>
</feature>
<evidence type="ECO:0000313" key="13">
    <source>
        <dbReference type="Proteomes" id="UP000019471"/>
    </source>
</evidence>
<dbReference type="AlphaFoldDB" id="W9W6D4"/>
<name>W9W6D4_9EURO</name>
<dbReference type="GO" id="GO:0005634">
    <property type="term" value="C:nucleus"/>
    <property type="evidence" value="ECO:0007669"/>
    <property type="project" value="UniProtKB-SubCell"/>
</dbReference>
<gene>
    <name evidence="12" type="ORF">A1O5_11418</name>
</gene>
<dbReference type="CDD" id="cd12148">
    <property type="entry name" value="fungal_TF_MHR"/>
    <property type="match status" value="1"/>
</dbReference>
<dbReference type="SMART" id="SM00906">
    <property type="entry name" value="Fungal_trans"/>
    <property type="match status" value="1"/>
</dbReference>
<dbReference type="InterPro" id="IPR036864">
    <property type="entry name" value="Zn2-C6_fun-type_DNA-bd_sf"/>
</dbReference>
<dbReference type="GO" id="GO:0043565">
    <property type="term" value="F:sequence-specific DNA binding"/>
    <property type="evidence" value="ECO:0007669"/>
    <property type="project" value="TreeGrafter"/>
</dbReference>
<dbReference type="GeneID" id="19196107"/>
<proteinExistence type="predicted"/>
<dbReference type="Pfam" id="PF00172">
    <property type="entry name" value="Zn_clus"/>
    <property type="match status" value="1"/>
</dbReference>
<dbReference type="SUPFAM" id="SSF57701">
    <property type="entry name" value="Zn2/Cys6 DNA-binding domain"/>
    <property type="match status" value="1"/>
</dbReference>
<keyword evidence="5" id="KW-0238">DNA-binding</keyword>
<feature type="compositionally biased region" description="Basic and acidic residues" evidence="9">
    <location>
        <begin position="108"/>
        <end position="119"/>
    </location>
</feature>
<organism evidence="12 13">
    <name type="scientific">Cladophialophora psammophila CBS 110553</name>
    <dbReference type="NCBI Taxonomy" id="1182543"/>
    <lineage>
        <taxon>Eukaryota</taxon>
        <taxon>Fungi</taxon>
        <taxon>Dikarya</taxon>
        <taxon>Ascomycota</taxon>
        <taxon>Pezizomycotina</taxon>
        <taxon>Eurotiomycetes</taxon>
        <taxon>Chaetothyriomycetidae</taxon>
        <taxon>Chaetothyriales</taxon>
        <taxon>Herpotrichiellaceae</taxon>
        <taxon>Cladophialophora</taxon>
    </lineage>
</organism>
<keyword evidence="10" id="KW-1133">Transmembrane helix</keyword>
<evidence type="ECO:0000256" key="3">
    <source>
        <dbReference type="ARBA" id="ARBA00022833"/>
    </source>
</evidence>
<reference evidence="12 13" key="1">
    <citation type="submission" date="2013-03" db="EMBL/GenBank/DDBJ databases">
        <title>The Genome Sequence of Cladophialophora psammophila CBS 110553.</title>
        <authorList>
            <consortium name="The Broad Institute Genomics Platform"/>
            <person name="Cuomo C."/>
            <person name="de Hoog S."/>
            <person name="Gorbushina A."/>
            <person name="Walker B."/>
            <person name="Young S.K."/>
            <person name="Zeng Q."/>
            <person name="Gargeya S."/>
            <person name="Fitzgerald M."/>
            <person name="Haas B."/>
            <person name="Abouelleil A."/>
            <person name="Allen A.W."/>
            <person name="Alvarado L."/>
            <person name="Arachchi H.M."/>
            <person name="Berlin A.M."/>
            <person name="Chapman S.B."/>
            <person name="Gainer-Dewar J."/>
            <person name="Goldberg J."/>
            <person name="Griggs A."/>
            <person name="Gujja S."/>
            <person name="Hansen M."/>
            <person name="Howarth C."/>
            <person name="Imamovic A."/>
            <person name="Ireland A."/>
            <person name="Larimer J."/>
            <person name="McCowan C."/>
            <person name="Murphy C."/>
            <person name="Pearson M."/>
            <person name="Poon T.W."/>
            <person name="Priest M."/>
            <person name="Roberts A."/>
            <person name="Saif S."/>
            <person name="Shea T."/>
            <person name="Sisk P."/>
            <person name="Sykes S."/>
            <person name="Wortman J."/>
            <person name="Nusbaum C."/>
            <person name="Birren B."/>
        </authorList>
    </citation>
    <scope>NUCLEOTIDE SEQUENCE [LARGE SCALE GENOMIC DNA]</scope>
    <source>
        <strain evidence="12 13">CBS 110553</strain>
    </source>
</reference>
<feature type="transmembrane region" description="Helical" evidence="10">
    <location>
        <begin position="550"/>
        <end position="569"/>
    </location>
</feature>
<dbReference type="Proteomes" id="UP000019471">
    <property type="component" value="Unassembled WGS sequence"/>
</dbReference>
<dbReference type="GO" id="GO:0006351">
    <property type="term" value="P:DNA-templated transcription"/>
    <property type="evidence" value="ECO:0007669"/>
    <property type="project" value="InterPro"/>
</dbReference>
<dbReference type="PANTHER" id="PTHR47782:SF12">
    <property type="entry name" value="ZN(II)2CYS6 TRANSCRIPTION FACTOR (EUROFUNG)"/>
    <property type="match status" value="1"/>
</dbReference>
<feature type="coiled-coil region" evidence="8">
    <location>
        <begin position="52"/>
        <end position="79"/>
    </location>
</feature>
<evidence type="ECO:0000256" key="6">
    <source>
        <dbReference type="ARBA" id="ARBA00023163"/>
    </source>
</evidence>
<feature type="region of interest" description="Disordered" evidence="9">
    <location>
        <begin position="657"/>
        <end position="679"/>
    </location>
</feature>
<keyword evidence="7" id="KW-0539">Nucleus</keyword>
<dbReference type="GO" id="GO:0008270">
    <property type="term" value="F:zinc ion binding"/>
    <property type="evidence" value="ECO:0007669"/>
    <property type="project" value="InterPro"/>
</dbReference>
<keyword evidence="13" id="KW-1185">Reference proteome</keyword>
<feature type="domain" description="Zn(2)-C6 fungal-type" evidence="11">
    <location>
        <begin position="10"/>
        <end position="40"/>
    </location>
</feature>
<dbReference type="GO" id="GO:0045944">
    <property type="term" value="P:positive regulation of transcription by RNA polymerase II"/>
    <property type="evidence" value="ECO:0007669"/>
    <property type="project" value="TreeGrafter"/>
</dbReference>
<dbReference type="Pfam" id="PF04082">
    <property type="entry name" value="Fungal_trans"/>
    <property type="match status" value="1"/>
</dbReference>
<dbReference type="eggNOG" id="ENOG502RTU9">
    <property type="taxonomic scope" value="Eukaryota"/>
</dbReference>
<evidence type="ECO:0000256" key="1">
    <source>
        <dbReference type="ARBA" id="ARBA00004123"/>
    </source>
</evidence>
<protein>
    <recommendedName>
        <fullName evidence="11">Zn(2)-C6 fungal-type domain-containing protein</fullName>
    </recommendedName>
</protein>
<evidence type="ECO:0000256" key="8">
    <source>
        <dbReference type="SAM" id="Coils"/>
    </source>
</evidence>
<evidence type="ECO:0000259" key="11">
    <source>
        <dbReference type="PROSITE" id="PS50048"/>
    </source>
</evidence>
<dbReference type="PROSITE" id="PS50048">
    <property type="entry name" value="ZN2_CY6_FUNGAL_2"/>
    <property type="match status" value="1"/>
</dbReference>
<keyword evidence="6" id="KW-0804">Transcription</keyword>
<dbReference type="Gene3D" id="4.10.240.10">
    <property type="entry name" value="Zn(2)-C6 fungal-type DNA-binding domain"/>
    <property type="match status" value="1"/>
</dbReference>
<evidence type="ECO:0000256" key="7">
    <source>
        <dbReference type="ARBA" id="ARBA00023242"/>
    </source>
</evidence>
<dbReference type="SMART" id="SM00066">
    <property type="entry name" value="GAL4"/>
    <property type="match status" value="1"/>
</dbReference>
<keyword evidence="10" id="KW-0472">Membrane</keyword>
<dbReference type="GO" id="GO:0000981">
    <property type="term" value="F:DNA-binding transcription factor activity, RNA polymerase II-specific"/>
    <property type="evidence" value="ECO:0007669"/>
    <property type="project" value="InterPro"/>
</dbReference>
<keyword evidence="2" id="KW-0479">Metal-binding</keyword>
<keyword evidence="4" id="KW-0805">Transcription regulation</keyword>
<dbReference type="InterPro" id="IPR052202">
    <property type="entry name" value="Yeast_MetPath_Reg"/>
</dbReference>
<keyword evidence="3" id="KW-0862">Zinc</keyword>